<evidence type="ECO:0000256" key="2">
    <source>
        <dbReference type="ARBA" id="ARBA00022676"/>
    </source>
</evidence>
<dbReference type="Pfam" id="PF05637">
    <property type="entry name" value="Glyco_transf_34"/>
    <property type="match status" value="1"/>
</dbReference>
<evidence type="ECO:0008006" key="6">
    <source>
        <dbReference type="Google" id="ProtNLM"/>
    </source>
</evidence>
<dbReference type="HOGENOM" id="CLU_039079_1_0_1"/>
<dbReference type="AlphaFoldDB" id="W2SDX2"/>
<dbReference type="OrthoDB" id="407658at2759"/>
<evidence type="ECO:0000256" key="1">
    <source>
        <dbReference type="ARBA" id="ARBA00005664"/>
    </source>
</evidence>
<dbReference type="EMBL" id="KB822711">
    <property type="protein sequence ID" value="ETN46911.1"/>
    <property type="molecule type" value="Genomic_DNA"/>
</dbReference>
<dbReference type="GeneID" id="19968439"/>
<dbReference type="InParanoid" id="W2SDX2"/>
<proteinExistence type="inferred from homology"/>
<dbReference type="GO" id="GO:0000139">
    <property type="term" value="C:Golgi membrane"/>
    <property type="evidence" value="ECO:0007669"/>
    <property type="project" value="TreeGrafter"/>
</dbReference>
<dbReference type="RefSeq" id="XP_008711623.1">
    <property type="nucleotide sequence ID" value="XM_008713401.1"/>
</dbReference>
<reference evidence="4 5" key="1">
    <citation type="submission" date="2013-03" db="EMBL/GenBank/DDBJ databases">
        <title>The Genome Sequence of Phialophora europaea CBS 101466.</title>
        <authorList>
            <consortium name="The Broad Institute Genomics Platform"/>
            <person name="Cuomo C."/>
            <person name="de Hoog S."/>
            <person name="Gorbushina A."/>
            <person name="Walker B."/>
            <person name="Young S.K."/>
            <person name="Zeng Q."/>
            <person name="Gargeya S."/>
            <person name="Fitzgerald M."/>
            <person name="Haas B."/>
            <person name="Abouelleil A."/>
            <person name="Allen A.W."/>
            <person name="Alvarado L."/>
            <person name="Arachchi H.M."/>
            <person name="Berlin A.M."/>
            <person name="Chapman S.B."/>
            <person name="Gainer-Dewar J."/>
            <person name="Goldberg J."/>
            <person name="Griggs A."/>
            <person name="Gujja S."/>
            <person name="Hansen M."/>
            <person name="Howarth C."/>
            <person name="Imamovic A."/>
            <person name="Ireland A."/>
            <person name="Larimer J."/>
            <person name="McCowan C."/>
            <person name="Murphy C."/>
            <person name="Pearson M."/>
            <person name="Poon T.W."/>
            <person name="Priest M."/>
            <person name="Roberts A."/>
            <person name="Saif S."/>
            <person name="Shea T."/>
            <person name="Sisk P."/>
            <person name="Sykes S."/>
            <person name="Wortman J."/>
            <person name="Nusbaum C."/>
            <person name="Birren B."/>
        </authorList>
    </citation>
    <scope>NUCLEOTIDE SEQUENCE [LARGE SCALE GENOMIC DNA]</scope>
    <source>
        <strain evidence="4 5">CBS 101466</strain>
    </source>
</reference>
<keyword evidence="2" id="KW-0328">Glycosyltransferase</keyword>
<dbReference type="InterPro" id="IPR029044">
    <property type="entry name" value="Nucleotide-diphossugar_trans"/>
</dbReference>
<dbReference type="PANTHER" id="PTHR31306">
    <property type="entry name" value="ALPHA-1,6-MANNOSYLTRANSFERASE MNN11-RELATED"/>
    <property type="match status" value="1"/>
</dbReference>
<dbReference type="GO" id="GO:0016757">
    <property type="term" value="F:glycosyltransferase activity"/>
    <property type="evidence" value="ECO:0007669"/>
    <property type="project" value="UniProtKB-KW"/>
</dbReference>
<name>W2SDX2_CYPE1</name>
<evidence type="ECO:0000256" key="3">
    <source>
        <dbReference type="ARBA" id="ARBA00022679"/>
    </source>
</evidence>
<organism evidence="4 5">
    <name type="scientific">Cyphellophora europaea (strain CBS 101466)</name>
    <name type="common">Phialophora europaea</name>
    <dbReference type="NCBI Taxonomy" id="1220924"/>
    <lineage>
        <taxon>Eukaryota</taxon>
        <taxon>Fungi</taxon>
        <taxon>Dikarya</taxon>
        <taxon>Ascomycota</taxon>
        <taxon>Pezizomycotina</taxon>
        <taxon>Eurotiomycetes</taxon>
        <taxon>Chaetothyriomycetidae</taxon>
        <taxon>Chaetothyriales</taxon>
        <taxon>Cyphellophoraceae</taxon>
        <taxon>Cyphellophora</taxon>
    </lineage>
</organism>
<dbReference type="eggNOG" id="ENOG502SDCI">
    <property type="taxonomic scope" value="Eukaryota"/>
</dbReference>
<dbReference type="Proteomes" id="UP000030752">
    <property type="component" value="Unassembled WGS sequence"/>
</dbReference>
<protein>
    <recommendedName>
        <fullName evidence="6">Galactosyl transferase GMA12/MNN10 family protein</fullName>
    </recommendedName>
</protein>
<accession>W2SDX2</accession>
<dbReference type="VEuPathDB" id="FungiDB:HMPREF1541_01100"/>
<dbReference type="PANTHER" id="PTHR31306:SF8">
    <property type="entry name" value="GLYCOSYLTRANSFERASE FAMILY 34 PROTEIN"/>
    <property type="match status" value="1"/>
</dbReference>
<dbReference type="Gene3D" id="3.90.550.10">
    <property type="entry name" value="Spore Coat Polysaccharide Biosynthesis Protein SpsA, Chain A"/>
    <property type="match status" value="1"/>
</dbReference>
<gene>
    <name evidence="4" type="ORF">HMPREF1541_01100</name>
</gene>
<dbReference type="GO" id="GO:0006487">
    <property type="term" value="P:protein N-linked glycosylation"/>
    <property type="evidence" value="ECO:0007669"/>
    <property type="project" value="TreeGrafter"/>
</dbReference>
<dbReference type="InterPro" id="IPR008630">
    <property type="entry name" value="Glyco_trans_34"/>
</dbReference>
<dbReference type="STRING" id="1220924.W2SDX2"/>
<evidence type="ECO:0000313" key="4">
    <source>
        <dbReference type="EMBL" id="ETN46911.1"/>
    </source>
</evidence>
<comment type="similarity">
    <text evidence="1">Belongs to the glycosyltransferase 34 family.</text>
</comment>
<evidence type="ECO:0000313" key="5">
    <source>
        <dbReference type="Proteomes" id="UP000030752"/>
    </source>
</evidence>
<dbReference type="SUPFAM" id="SSF53448">
    <property type="entry name" value="Nucleotide-diphospho-sugar transferases"/>
    <property type="match status" value="1"/>
</dbReference>
<sequence>MLDLSAFVRSRLLLATGAIILFLFTFRALNESTALRPYLSSESSQPAAGQSSSDPVSIIYDPRPEWSGRPDVAKVSMMYGENELYDRAIDTHLRHAQRHGYPAYVLKKELITGVWNKLLYLIHVMVAEMHRGEQGAKWIMWFDADSAVINPALPLSIFLPPEEWSDIHLLASKDQAGFNAGMFLIKINDWSIRTLAQAMTYEWHKPDIKLDFLEQTSLYHELNHTANREHVLYQPRKWFNTYEFHHAYEGEKGDMMVHFPGLQEDRWNHMATWLEILEGPGQKEWEVPLEQTRYPKLIAEFWETLKSGKTTLENGKQQMKQSDDASSELAGAVAHLETVMWSETDQPDAVTGAVSEVQQHMAPLTIDGKAANTEMRSDSF</sequence>
<keyword evidence="5" id="KW-1185">Reference proteome</keyword>
<keyword evidence="3" id="KW-0808">Transferase</keyword>